<sequence length="236" mass="25812">MIRPILWLLLFAIASLSCSPEFQETENQQIEKSALNETFLKKAITMPANPDNGYDNAGWMHNQILEAYTYNTPASLTGRITALESIAQADSTFLSLAPNYTSVSTAQLNVITQDNLTQVLSNSALSPASQNSLKVLIDNIFDLESKASSYEVIYSLIIAFESGIIENAALPEAERKIILTTTSVARYAAFYDKKKGKDKDWRMSRGSLTSAIYGSQEGPCKAIIMSLAGGLYNSSN</sequence>
<name>A0ABU9HYG3_9FLAO</name>
<protein>
    <submittedName>
        <fullName evidence="2">Uncharacterized protein</fullName>
    </submittedName>
</protein>
<dbReference type="RefSeq" id="WP_341697260.1">
    <property type="nucleotide sequence ID" value="NZ_JBBYHR010000006.1"/>
</dbReference>
<comment type="caution">
    <text evidence="2">The sequence shown here is derived from an EMBL/GenBank/DDBJ whole genome shotgun (WGS) entry which is preliminary data.</text>
</comment>
<gene>
    <name evidence="2" type="ORF">AAEO56_11775</name>
</gene>
<reference evidence="2 3" key="1">
    <citation type="submission" date="2024-04" db="EMBL/GenBank/DDBJ databases">
        <title>Flavobacterium sp. DGU11 16S ribosomal RNA gene Genome sequencing and assembly.</title>
        <authorList>
            <person name="Park S."/>
        </authorList>
    </citation>
    <scope>NUCLEOTIDE SEQUENCE [LARGE SCALE GENOMIC DNA]</scope>
    <source>
        <strain evidence="2 3">DGU11</strain>
    </source>
</reference>
<accession>A0ABU9HYG3</accession>
<feature type="signal peptide" evidence="1">
    <location>
        <begin position="1"/>
        <end position="23"/>
    </location>
</feature>
<dbReference type="Proteomes" id="UP001464555">
    <property type="component" value="Unassembled WGS sequence"/>
</dbReference>
<feature type="chain" id="PRO_5045177206" evidence="1">
    <location>
        <begin position="24"/>
        <end position="236"/>
    </location>
</feature>
<dbReference type="PROSITE" id="PS51257">
    <property type="entry name" value="PROKAR_LIPOPROTEIN"/>
    <property type="match status" value="1"/>
</dbReference>
<evidence type="ECO:0000256" key="1">
    <source>
        <dbReference type="SAM" id="SignalP"/>
    </source>
</evidence>
<proteinExistence type="predicted"/>
<dbReference type="EMBL" id="JBBYHR010000006">
    <property type="protein sequence ID" value="MEL1244945.1"/>
    <property type="molecule type" value="Genomic_DNA"/>
</dbReference>
<evidence type="ECO:0000313" key="2">
    <source>
        <dbReference type="EMBL" id="MEL1244945.1"/>
    </source>
</evidence>
<organism evidence="2 3">
    <name type="scientific">Flavobacterium arundinis</name>
    <dbReference type="NCBI Taxonomy" id="3139143"/>
    <lineage>
        <taxon>Bacteria</taxon>
        <taxon>Pseudomonadati</taxon>
        <taxon>Bacteroidota</taxon>
        <taxon>Flavobacteriia</taxon>
        <taxon>Flavobacteriales</taxon>
        <taxon>Flavobacteriaceae</taxon>
        <taxon>Flavobacterium</taxon>
    </lineage>
</organism>
<evidence type="ECO:0000313" key="3">
    <source>
        <dbReference type="Proteomes" id="UP001464555"/>
    </source>
</evidence>
<keyword evidence="1" id="KW-0732">Signal</keyword>
<keyword evidence="3" id="KW-1185">Reference proteome</keyword>